<dbReference type="EMBL" id="CAAE01015113">
    <property type="protein sequence ID" value="CAG12798.1"/>
    <property type="molecule type" value="Genomic_DNA"/>
</dbReference>
<evidence type="ECO:0000256" key="1">
    <source>
        <dbReference type="SAM" id="MobiDB-lite"/>
    </source>
</evidence>
<reference evidence="2" key="1">
    <citation type="journal article" date="2004" name="Nature">
        <title>Genome duplication in the teleost fish Tetraodon nigroviridis reveals the early vertebrate proto-karyotype.</title>
        <authorList>
            <person name="Jaillon O."/>
            <person name="Aury J.-M."/>
            <person name="Brunet F."/>
            <person name="Petit J.-L."/>
            <person name="Stange-Thomann N."/>
            <person name="Mauceli E."/>
            <person name="Bouneau L."/>
            <person name="Fischer C."/>
            <person name="Ozouf-Costaz C."/>
            <person name="Bernot A."/>
            <person name="Nicaud S."/>
            <person name="Jaffe D."/>
            <person name="Fisher S."/>
            <person name="Lutfalla G."/>
            <person name="Dossat C."/>
            <person name="Segurens B."/>
            <person name="Dasilva C."/>
            <person name="Salanoubat M."/>
            <person name="Levy M."/>
            <person name="Boudet N."/>
            <person name="Castellano S."/>
            <person name="Anthouard V."/>
            <person name="Jubin C."/>
            <person name="Castelli V."/>
            <person name="Katinka M."/>
            <person name="Vacherie B."/>
            <person name="Biemont C."/>
            <person name="Skalli Z."/>
            <person name="Cattolico L."/>
            <person name="Poulain J."/>
            <person name="De Berardinis V."/>
            <person name="Cruaud C."/>
            <person name="Duprat S."/>
            <person name="Brottier P."/>
            <person name="Coutanceau J.-P."/>
            <person name="Gouzy J."/>
            <person name="Parra G."/>
            <person name="Lardier G."/>
            <person name="Chapple C."/>
            <person name="McKernan K.J."/>
            <person name="McEwan P."/>
            <person name="Bosak S."/>
            <person name="Kellis M."/>
            <person name="Volff J.-N."/>
            <person name="Guigo R."/>
            <person name="Zody M.C."/>
            <person name="Mesirov J."/>
            <person name="Lindblad-Toh K."/>
            <person name="Birren B."/>
            <person name="Nusbaum C."/>
            <person name="Kahn D."/>
            <person name="Robinson-Rechavi M."/>
            <person name="Laudet V."/>
            <person name="Schachter V."/>
            <person name="Quetier F."/>
            <person name="Saurin W."/>
            <person name="Scarpelli C."/>
            <person name="Wincker P."/>
            <person name="Lander E.S."/>
            <person name="Weissenbach J."/>
            <person name="Roest Crollius H."/>
        </authorList>
    </citation>
    <scope>NUCLEOTIDE SEQUENCE [LARGE SCALE GENOMIC DNA]</scope>
</reference>
<comment type="caution">
    <text evidence="2">The sequence shown here is derived from an EMBL/GenBank/DDBJ whole genome shotgun (WGS) entry which is preliminary data.</text>
</comment>
<evidence type="ECO:0000313" key="2">
    <source>
        <dbReference type="EMBL" id="CAG12798.1"/>
    </source>
</evidence>
<proteinExistence type="predicted"/>
<accession>Q4RFN4</accession>
<organism evidence="2">
    <name type="scientific">Tetraodon nigroviridis</name>
    <name type="common">Spotted green pufferfish</name>
    <name type="synonym">Chelonodon nigroviridis</name>
    <dbReference type="NCBI Taxonomy" id="99883"/>
    <lineage>
        <taxon>Eukaryota</taxon>
        <taxon>Metazoa</taxon>
        <taxon>Chordata</taxon>
        <taxon>Craniata</taxon>
        <taxon>Vertebrata</taxon>
        <taxon>Euteleostomi</taxon>
        <taxon>Actinopterygii</taxon>
        <taxon>Neopterygii</taxon>
        <taxon>Teleostei</taxon>
        <taxon>Neoteleostei</taxon>
        <taxon>Acanthomorphata</taxon>
        <taxon>Eupercaria</taxon>
        <taxon>Tetraodontiformes</taxon>
        <taxon>Tetradontoidea</taxon>
        <taxon>Tetraodontidae</taxon>
        <taxon>Tetraodon</taxon>
    </lineage>
</organism>
<dbReference type="KEGG" id="tng:GSTEN00035242G001"/>
<feature type="region of interest" description="Disordered" evidence="1">
    <location>
        <begin position="1"/>
        <end position="37"/>
    </location>
</feature>
<gene>
    <name evidence="2" type="ORF">GSTENG00035242001</name>
</gene>
<name>Q4RFN4_TETNG</name>
<reference evidence="2" key="2">
    <citation type="submission" date="2004-02" db="EMBL/GenBank/DDBJ databases">
        <authorList>
            <consortium name="Genoscope"/>
            <consortium name="Whitehead Institute Centre for Genome Research"/>
        </authorList>
    </citation>
    <scope>NUCLEOTIDE SEQUENCE</scope>
</reference>
<sequence length="172" mass="18864">MTDSAEAGHQKKLPTQSQSVTGISSVRNFGDGGTPIHDDRGAFKDCNMLDDSLVEEPFYDRNSQFLKCDNVAWEDLMNGSPSETLPSPSLRLPATPDLWKAAASFDTNRASVQHLSVYNGDVPRWPTQTSLAEPQYWCQPAGLTEDPFLHNAYDGMQNQAAAQGNLSSAFPR</sequence>
<protein>
    <submittedName>
        <fullName evidence="2">(spotted green pufferfish) hypothetical protein</fullName>
    </submittedName>
</protein>
<feature type="compositionally biased region" description="Polar residues" evidence="1">
    <location>
        <begin position="13"/>
        <end position="27"/>
    </location>
</feature>
<dbReference type="AlphaFoldDB" id="Q4RFN4"/>